<dbReference type="SUPFAM" id="SSF74650">
    <property type="entry name" value="Galactose mutarotase-like"/>
    <property type="match status" value="1"/>
</dbReference>
<name>A0ABW3NRA2_9FLAO</name>
<keyword evidence="7" id="KW-0378">Hydrolase</keyword>
<evidence type="ECO:0000313" key="7">
    <source>
        <dbReference type="EMBL" id="MFD1094832.1"/>
    </source>
</evidence>
<keyword evidence="2" id="KW-0328">Glycosyltransferase</keyword>
<dbReference type="InterPro" id="IPR008928">
    <property type="entry name" value="6-hairpin_glycosidase_sf"/>
</dbReference>
<comment type="caution">
    <text evidence="7">The sequence shown here is derived from an EMBL/GenBank/DDBJ whole genome shotgun (WGS) entry which is preliminary data.</text>
</comment>
<dbReference type="InterPro" id="IPR005194">
    <property type="entry name" value="Glyco_hydro_65_C"/>
</dbReference>
<organism evidence="7 8">
    <name type="scientific">Salegentibacter chungangensis</name>
    <dbReference type="NCBI Taxonomy" id="1335724"/>
    <lineage>
        <taxon>Bacteria</taxon>
        <taxon>Pseudomonadati</taxon>
        <taxon>Bacteroidota</taxon>
        <taxon>Flavobacteriia</taxon>
        <taxon>Flavobacteriales</taxon>
        <taxon>Flavobacteriaceae</taxon>
        <taxon>Salegentibacter</taxon>
    </lineage>
</organism>
<dbReference type="Proteomes" id="UP001597131">
    <property type="component" value="Unassembled WGS sequence"/>
</dbReference>
<protein>
    <submittedName>
        <fullName evidence="7">Glycoside hydrolase family 65 protein</fullName>
    </submittedName>
</protein>
<dbReference type="InterPro" id="IPR017045">
    <property type="entry name" value="Malt_Pase/Glycosyl_Hdrlase"/>
</dbReference>
<dbReference type="RefSeq" id="WP_380743012.1">
    <property type="nucleotide sequence ID" value="NZ_JBHTLI010000001.1"/>
</dbReference>
<dbReference type="PIRSF" id="PIRSF036289">
    <property type="entry name" value="Glycosyl_hydrolase_malt_phosph"/>
    <property type="match status" value="1"/>
</dbReference>
<keyword evidence="8" id="KW-1185">Reference proteome</keyword>
<evidence type="ECO:0000256" key="3">
    <source>
        <dbReference type="ARBA" id="ARBA00022679"/>
    </source>
</evidence>
<dbReference type="InterPro" id="IPR005196">
    <property type="entry name" value="Glyco_hydro_65_N"/>
</dbReference>
<sequence>MESWKLVYKGYNPGEEKLREALCCLGNGYFTTRGAMEGVPADEHHYPGTYLAGGYNRLESEISGKIIENEDLVNWPDWTVLRFKPENGEWFHPDQVEILEYEQVLDLKEGLLSRKIRFKDDKQRESELLSNRLICMGNRHIAAIEWKLTPINWSGKIKVHSALDASVTNKGVKRYSELNGKHLKLIAKGKFEEDGIFIKVMTNQSEIVMAQAARTNLCFDSYDTPIERTTVEKEEYIAQELEFVAQENKSIIVEKIVSIYTSKDFAISEPVFEAKKDVRRIPHFLALKNRHRPVWEDLWKQSDVNLVADEVEDQLLLRLHIFHLMQTYSHNSIDTDAGIPARGWHGEAYRGHIFWDELFILPLFTIRAPELTRSLLMYRYRRLGEARVAAAREGYKGAMFPWQSGSNGREESQVIHLNPQSGRWIPDNTYLQRHINSAVAYNIWQYFETTGDLEFLSFYGAEVLIEIAKFWASKATYNEERQRYEIHKVVGPDEYHTSLPGSEEPGLKNNAYTNLMVVWSLIHALKALERLDAQRRESLMLQLEIDKEDTDRWENISRKMFIPLVEDNKIIEQYEGFHQLQDLDWEKYHNQYGDILRLDRILEKEGDQVNRYKAVKQADVIMLFYLFSAEELTDLFTRLGYDFDPAQQIPMNINYYQDITAHGSTLSKLVDSWVYARSRRDKSWHDFKSALFSDFKDVQGGTTPEGIHLGAMAGTIDLIQRCYTGLEFKKDALHFNPQLPENVKNVKFRLRYLNYWLQIELTPNKLQLISQGDWDGGININVKDKAFTLKKGEEKTIEF</sequence>
<comment type="similarity">
    <text evidence="1">Belongs to the glycosyl hydrolase 65 family.</text>
</comment>
<dbReference type="Gene3D" id="2.60.420.10">
    <property type="entry name" value="Maltose phosphorylase, domain 3"/>
    <property type="match status" value="1"/>
</dbReference>
<evidence type="ECO:0000259" key="6">
    <source>
        <dbReference type="Pfam" id="PF03636"/>
    </source>
</evidence>
<evidence type="ECO:0000259" key="5">
    <source>
        <dbReference type="Pfam" id="PF03633"/>
    </source>
</evidence>
<dbReference type="InterPro" id="IPR012341">
    <property type="entry name" value="6hp_glycosidase-like_sf"/>
</dbReference>
<accession>A0ABW3NRA2</accession>
<dbReference type="PANTHER" id="PTHR11051:SF8">
    <property type="entry name" value="PROTEIN-GLUCOSYLGALACTOSYLHYDROXYLYSINE GLUCOSIDASE"/>
    <property type="match status" value="1"/>
</dbReference>
<feature type="domain" description="Glycoside hydrolase family 65 N-terminal" evidence="6">
    <location>
        <begin position="8"/>
        <end position="263"/>
    </location>
</feature>
<dbReference type="InterPro" id="IPR037018">
    <property type="entry name" value="GH65_N"/>
</dbReference>
<dbReference type="Pfam" id="PF03632">
    <property type="entry name" value="Glyco_hydro_65m"/>
    <property type="match status" value="1"/>
</dbReference>
<evidence type="ECO:0000256" key="2">
    <source>
        <dbReference type="ARBA" id="ARBA00022676"/>
    </source>
</evidence>
<dbReference type="InterPro" id="IPR005195">
    <property type="entry name" value="Glyco_hydro_65_M"/>
</dbReference>
<keyword evidence="3" id="KW-0808">Transferase</keyword>
<dbReference type="PANTHER" id="PTHR11051">
    <property type="entry name" value="GLYCOSYL HYDROLASE-RELATED"/>
    <property type="match status" value="1"/>
</dbReference>
<dbReference type="EMBL" id="JBHTLI010000001">
    <property type="protein sequence ID" value="MFD1094832.1"/>
    <property type="molecule type" value="Genomic_DNA"/>
</dbReference>
<feature type="domain" description="Glycoside hydrolase family 65 central catalytic" evidence="4">
    <location>
        <begin position="318"/>
        <end position="716"/>
    </location>
</feature>
<dbReference type="SUPFAM" id="SSF48208">
    <property type="entry name" value="Six-hairpin glycosidases"/>
    <property type="match status" value="1"/>
</dbReference>
<dbReference type="Gene3D" id="1.50.10.10">
    <property type="match status" value="1"/>
</dbReference>
<evidence type="ECO:0000259" key="4">
    <source>
        <dbReference type="Pfam" id="PF03632"/>
    </source>
</evidence>
<evidence type="ECO:0000313" key="8">
    <source>
        <dbReference type="Proteomes" id="UP001597131"/>
    </source>
</evidence>
<proteinExistence type="inferred from homology"/>
<dbReference type="Pfam" id="PF03636">
    <property type="entry name" value="Glyco_hydro_65N"/>
    <property type="match status" value="1"/>
</dbReference>
<dbReference type="Gene3D" id="2.70.98.40">
    <property type="entry name" value="Glycoside hydrolase, family 65, N-terminal domain"/>
    <property type="match status" value="1"/>
</dbReference>
<reference evidence="8" key="1">
    <citation type="journal article" date="2019" name="Int. J. Syst. Evol. Microbiol.">
        <title>The Global Catalogue of Microorganisms (GCM) 10K type strain sequencing project: providing services to taxonomists for standard genome sequencing and annotation.</title>
        <authorList>
            <consortium name="The Broad Institute Genomics Platform"/>
            <consortium name="The Broad Institute Genome Sequencing Center for Infectious Disease"/>
            <person name="Wu L."/>
            <person name="Ma J."/>
        </authorList>
    </citation>
    <scope>NUCLEOTIDE SEQUENCE [LARGE SCALE GENOMIC DNA]</scope>
    <source>
        <strain evidence="8">CCUG 64793</strain>
    </source>
</reference>
<gene>
    <name evidence="7" type="ORF">ACFQ3Q_03640</name>
</gene>
<dbReference type="GO" id="GO:0016787">
    <property type="term" value="F:hydrolase activity"/>
    <property type="evidence" value="ECO:0007669"/>
    <property type="project" value="UniProtKB-KW"/>
</dbReference>
<evidence type="ECO:0000256" key="1">
    <source>
        <dbReference type="ARBA" id="ARBA00006768"/>
    </source>
</evidence>
<feature type="domain" description="Glycoside hydrolase family 65 C-terminal" evidence="5">
    <location>
        <begin position="726"/>
        <end position="789"/>
    </location>
</feature>
<dbReference type="Pfam" id="PF03633">
    <property type="entry name" value="Glyco_hydro_65C"/>
    <property type="match status" value="1"/>
</dbReference>
<dbReference type="InterPro" id="IPR011013">
    <property type="entry name" value="Gal_mutarotase_sf_dom"/>
</dbReference>